<evidence type="ECO:0000256" key="5">
    <source>
        <dbReference type="ARBA" id="ARBA00022617"/>
    </source>
</evidence>
<keyword evidence="9 14" id="KW-0560">Oxidoreductase</keyword>
<evidence type="ECO:0000256" key="6">
    <source>
        <dbReference type="ARBA" id="ARBA00022723"/>
    </source>
</evidence>
<evidence type="ECO:0000256" key="1">
    <source>
        <dbReference type="ARBA" id="ARBA00001971"/>
    </source>
</evidence>
<proteinExistence type="inferred from homology"/>
<dbReference type="GO" id="GO:0020037">
    <property type="term" value="F:heme binding"/>
    <property type="evidence" value="ECO:0007669"/>
    <property type="project" value="InterPro"/>
</dbReference>
<reference evidence="16" key="3">
    <citation type="submission" date="2019-08" db="EMBL/GenBank/DDBJ databases">
        <authorList>
            <consortium name="Photinus pyralis genome working group"/>
            <person name="Fallon T.R."/>
            <person name="Sander Lower S.E."/>
            <person name="Weng J.-K."/>
        </authorList>
    </citation>
    <scope>NUCLEOTIDE SEQUENCE</scope>
    <source>
        <strain evidence="16">1611_PpyrPB1</strain>
        <tissue evidence="16">Whole body</tissue>
    </source>
</reference>
<dbReference type="PRINTS" id="PR00463">
    <property type="entry name" value="EP450I"/>
</dbReference>
<dbReference type="EMBL" id="GEZM01087895">
    <property type="protein sequence ID" value="JAV58411.1"/>
    <property type="molecule type" value="Transcribed_RNA"/>
</dbReference>
<comment type="similarity">
    <text evidence="4 14">Belongs to the cytochrome P450 family.</text>
</comment>
<keyword evidence="12" id="KW-0472">Membrane</keyword>
<evidence type="ECO:0008006" key="18">
    <source>
        <dbReference type="Google" id="ProtNLM"/>
    </source>
</evidence>
<dbReference type="GO" id="GO:0004497">
    <property type="term" value="F:monooxygenase activity"/>
    <property type="evidence" value="ECO:0007669"/>
    <property type="project" value="UniProtKB-KW"/>
</dbReference>
<evidence type="ECO:0000256" key="2">
    <source>
        <dbReference type="ARBA" id="ARBA00004174"/>
    </source>
</evidence>
<dbReference type="PANTHER" id="PTHR24292">
    <property type="entry name" value="CYTOCHROME P450"/>
    <property type="match status" value="1"/>
</dbReference>
<dbReference type="Pfam" id="PF00067">
    <property type="entry name" value="p450"/>
    <property type="match status" value="1"/>
</dbReference>
<gene>
    <name evidence="16" type="ORF">PPYR_13878</name>
</gene>
<reference evidence="16 17" key="2">
    <citation type="journal article" date="2018" name="Elife">
        <title>Firefly genomes illuminate parallel origins of bioluminescence in beetles.</title>
        <authorList>
            <person name="Fallon T.R."/>
            <person name="Lower S.E."/>
            <person name="Chang C.H."/>
            <person name="Bessho-Uehara M."/>
            <person name="Martin G.J."/>
            <person name="Bewick A.J."/>
            <person name="Behringer M."/>
            <person name="Debat H.J."/>
            <person name="Wong I."/>
            <person name="Day J.C."/>
            <person name="Suvorov A."/>
            <person name="Silva C.J."/>
            <person name="Stanger-Hall K.F."/>
            <person name="Hall D.W."/>
            <person name="Schmitz R.J."/>
            <person name="Nelson D.R."/>
            <person name="Lewis S.M."/>
            <person name="Shigenobu S."/>
            <person name="Bybee S.M."/>
            <person name="Larracuente A.M."/>
            <person name="Oba Y."/>
            <person name="Weng J.K."/>
        </authorList>
    </citation>
    <scope>NUCLEOTIDE SEQUENCE [LARGE SCALE GENOMIC DNA]</scope>
    <source>
        <strain evidence="16">1611_PpyrPB1</strain>
        <tissue evidence="16">Whole body</tissue>
    </source>
</reference>
<evidence type="ECO:0000256" key="13">
    <source>
        <dbReference type="PIRSR" id="PIRSR602401-1"/>
    </source>
</evidence>
<dbReference type="PRINTS" id="PR00385">
    <property type="entry name" value="P450"/>
</dbReference>
<dbReference type="SUPFAM" id="SSF48264">
    <property type="entry name" value="Cytochrome P450"/>
    <property type="match status" value="1"/>
</dbReference>
<evidence type="ECO:0000256" key="12">
    <source>
        <dbReference type="ARBA" id="ARBA00023136"/>
    </source>
</evidence>
<dbReference type="GO" id="GO:0016705">
    <property type="term" value="F:oxidoreductase activity, acting on paired donors, with incorporation or reduction of molecular oxygen"/>
    <property type="evidence" value="ECO:0007669"/>
    <property type="project" value="InterPro"/>
</dbReference>
<protein>
    <recommendedName>
        <fullName evidence="18">Cytochrome P450</fullName>
    </recommendedName>
</protein>
<evidence type="ECO:0000313" key="17">
    <source>
        <dbReference type="Proteomes" id="UP000327044"/>
    </source>
</evidence>
<keyword evidence="8" id="KW-0492">Microsome</keyword>
<dbReference type="Gene3D" id="1.10.630.10">
    <property type="entry name" value="Cytochrome P450"/>
    <property type="match status" value="1"/>
</dbReference>
<feature type="binding site" description="axial binding residue" evidence="13">
    <location>
        <position position="470"/>
    </location>
    <ligand>
        <name>heme</name>
        <dbReference type="ChEBI" id="CHEBI:30413"/>
    </ligand>
    <ligandPart>
        <name>Fe</name>
        <dbReference type="ChEBI" id="CHEBI:18248"/>
    </ligandPart>
</feature>
<sequence>MGLLIVIALVAIAVFIFREIYKLQHWKRLSVPYDGGVPLFGNLAQAMLQKRAIALIQKDLYEKYSNHRYFGYFMFTCPSLVIRDLDLVKQICIRDFDHFTDHREFLPVDADPFWNKILFARKGRDWHDFRKLVAPAFTQSKMKQMFPYMTECADRLICSLPESKEVISMDIHDLFIKVANDLTLNLAYGINCNSFNDPNNQFYTMAKNEFVLSRIKGFKFFGAAISKPFANFFKVSFFSEESKKFYKKLMKETLAYRKKNDLVRVDVLHIMKEAQKGELHFEKEDAEDEKLFDPKNMNGLGNNHASKLRISDEDITVQLMGLFFSSFDSFTTYLCNCAYELTLNSDVQEKLIKEIDQTWTKCEGKITYESIINMKYFEMVCQETLRLRSPTVFLDRVVTKPYTIPPVLPHEKPLHLKKGQDITIPAFCFTRDEHYFENPEKFDPERFSDENKASILPQTMLTFGLGSRACMGSRMAVLQTKLVLFYFLLRYRLVPTEKTAIPFQIHKSSISQSSEHGYWLGLRQRTDSPHM</sequence>
<reference evidence="15" key="1">
    <citation type="journal article" date="2016" name="Sci. Rep.">
        <title>Molecular characterization of firefly nuptial gifts: a multi-omics approach sheds light on postcopulatory sexual selection.</title>
        <authorList>
            <person name="Al-Wathiqui N."/>
            <person name="Fallon T.R."/>
            <person name="South A."/>
            <person name="Weng J.K."/>
            <person name="Lewis S.M."/>
        </authorList>
    </citation>
    <scope>NUCLEOTIDE SEQUENCE</scope>
</reference>
<evidence type="ECO:0000256" key="8">
    <source>
        <dbReference type="ARBA" id="ARBA00022848"/>
    </source>
</evidence>
<evidence type="ECO:0000313" key="16">
    <source>
        <dbReference type="EMBL" id="KAB0794258.1"/>
    </source>
</evidence>
<name>A0A1Y1KDJ5_PHOPY</name>
<evidence type="ECO:0000256" key="11">
    <source>
        <dbReference type="ARBA" id="ARBA00023033"/>
    </source>
</evidence>
<comment type="subcellular location">
    <subcellularLocation>
        <location evidence="3">Endoplasmic reticulum membrane</location>
        <topology evidence="3">Peripheral membrane protein</topology>
    </subcellularLocation>
    <subcellularLocation>
        <location evidence="2">Microsome membrane</location>
        <topology evidence="2">Peripheral membrane protein</topology>
    </subcellularLocation>
</comment>
<organism evidence="15">
    <name type="scientific">Photinus pyralis</name>
    <name type="common">Common eastern firefly</name>
    <name type="synonym">Lampyris pyralis</name>
    <dbReference type="NCBI Taxonomy" id="7054"/>
    <lineage>
        <taxon>Eukaryota</taxon>
        <taxon>Metazoa</taxon>
        <taxon>Ecdysozoa</taxon>
        <taxon>Arthropoda</taxon>
        <taxon>Hexapoda</taxon>
        <taxon>Insecta</taxon>
        <taxon>Pterygota</taxon>
        <taxon>Neoptera</taxon>
        <taxon>Endopterygota</taxon>
        <taxon>Coleoptera</taxon>
        <taxon>Polyphaga</taxon>
        <taxon>Elateriformia</taxon>
        <taxon>Elateroidea</taxon>
        <taxon>Lampyridae</taxon>
        <taxon>Lampyrinae</taxon>
        <taxon>Photinus</taxon>
    </lineage>
</organism>
<evidence type="ECO:0000256" key="4">
    <source>
        <dbReference type="ARBA" id="ARBA00010617"/>
    </source>
</evidence>
<evidence type="ECO:0000313" key="15">
    <source>
        <dbReference type="EMBL" id="JAV58411.1"/>
    </source>
</evidence>
<dbReference type="InterPro" id="IPR002401">
    <property type="entry name" value="Cyt_P450_E_grp-I"/>
</dbReference>
<dbReference type="CDD" id="cd11056">
    <property type="entry name" value="CYP6-like"/>
    <property type="match status" value="1"/>
</dbReference>
<evidence type="ECO:0000256" key="9">
    <source>
        <dbReference type="ARBA" id="ARBA00023002"/>
    </source>
</evidence>
<dbReference type="GO" id="GO:0005789">
    <property type="term" value="C:endoplasmic reticulum membrane"/>
    <property type="evidence" value="ECO:0007669"/>
    <property type="project" value="UniProtKB-SubCell"/>
</dbReference>
<comment type="cofactor">
    <cofactor evidence="1 13">
        <name>heme</name>
        <dbReference type="ChEBI" id="CHEBI:30413"/>
    </cofactor>
</comment>
<keyword evidence="6 13" id="KW-0479">Metal-binding</keyword>
<dbReference type="InterPro" id="IPR036396">
    <property type="entry name" value="Cyt_P450_sf"/>
</dbReference>
<dbReference type="InterPro" id="IPR050476">
    <property type="entry name" value="Insect_CytP450_Detox"/>
</dbReference>
<dbReference type="PROSITE" id="PS00086">
    <property type="entry name" value="CYTOCHROME_P450"/>
    <property type="match status" value="1"/>
</dbReference>
<keyword evidence="5 13" id="KW-0349">Heme</keyword>
<evidence type="ECO:0000256" key="3">
    <source>
        <dbReference type="ARBA" id="ARBA00004406"/>
    </source>
</evidence>
<keyword evidence="7" id="KW-0256">Endoplasmic reticulum</keyword>
<evidence type="ECO:0000256" key="7">
    <source>
        <dbReference type="ARBA" id="ARBA00022824"/>
    </source>
</evidence>
<dbReference type="InterPro" id="IPR017972">
    <property type="entry name" value="Cyt_P450_CS"/>
</dbReference>
<dbReference type="Proteomes" id="UP000327044">
    <property type="component" value="Unassembled WGS sequence"/>
</dbReference>
<keyword evidence="17" id="KW-1185">Reference proteome</keyword>
<evidence type="ECO:0000256" key="14">
    <source>
        <dbReference type="RuleBase" id="RU000461"/>
    </source>
</evidence>
<dbReference type="InParanoid" id="A0A1Y1KDJ5"/>
<dbReference type="PANTHER" id="PTHR24292:SF54">
    <property type="entry name" value="CYP9F3-RELATED"/>
    <property type="match status" value="1"/>
</dbReference>
<keyword evidence="10 13" id="KW-0408">Iron</keyword>
<keyword evidence="11 14" id="KW-0503">Monooxygenase</keyword>
<dbReference type="EMBL" id="VVIM01000009">
    <property type="protein sequence ID" value="KAB0794258.1"/>
    <property type="molecule type" value="Genomic_DNA"/>
</dbReference>
<dbReference type="GO" id="GO:0005506">
    <property type="term" value="F:iron ion binding"/>
    <property type="evidence" value="ECO:0007669"/>
    <property type="project" value="InterPro"/>
</dbReference>
<dbReference type="InterPro" id="IPR001128">
    <property type="entry name" value="Cyt_P450"/>
</dbReference>
<dbReference type="AlphaFoldDB" id="A0A1Y1KDJ5"/>
<accession>A0A1Y1KDJ5</accession>
<dbReference type="FunFam" id="1.10.630.10:FF:000042">
    <property type="entry name" value="Cytochrome P450"/>
    <property type="match status" value="1"/>
</dbReference>
<evidence type="ECO:0000256" key="10">
    <source>
        <dbReference type="ARBA" id="ARBA00023004"/>
    </source>
</evidence>